<dbReference type="AlphaFoldDB" id="A0A8T1SYE5"/>
<dbReference type="PROSITE" id="PS51507">
    <property type="entry name" value="IRF_2"/>
    <property type="match status" value="1"/>
</dbReference>
<dbReference type="SUPFAM" id="SSF46785">
    <property type="entry name" value="Winged helix' DNA-binding domain"/>
    <property type="match status" value="1"/>
</dbReference>
<evidence type="ECO:0000256" key="2">
    <source>
        <dbReference type="ARBA" id="ARBA00022499"/>
    </source>
</evidence>
<dbReference type="PANTHER" id="PTHR11949:SF22">
    <property type="entry name" value="INTERFERON REGULATORY FACTOR 2"/>
    <property type="match status" value="1"/>
</dbReference>
<feature type="compositionally biased region" description="Basic and acidic residues" evidence="9">
    <location>
        <begin position="213"/>
        <end position="228"/>
    </location>
</feature>
<proteinExistence type="predicted"/>
<evidence type="ECO:0000256" key="1">
    <source>
        <dbReference type="ARBA" id="ARBA00004123"/>
    </source>
</evidence>
<evidence type="ECO:0000256" key="5">
    <source>
        <dbReference type="ARBA" id="ARBA00023125"/>
    </source>
</evidence>
<evidence type="ECO:0000259" key="10">
    <source>
        <dbReference type="PROSITE" id="PS51507"/>
    </source>
</evidence>
<dbReference type="EMBL" id="JAHGAV010000073">
    <property type="protein sequence ID" value="KAG6933524.1"/>
    <property type="molecule type" value="Genomic_DNA"/>
</dbReference>
<keyword evidence="7" id="KW-0804">Transcription</keyword>
<dbReference type="InterPro" id="IPR001346">
    <property type="entry name" value="Interferon_reg_fact_DNA-bd_dom"/>
</dbReference>
<keyword evidence="8" id="KW-0539">Nucleus</keyword>
<dbReference type="GO" id="GO:0000978">
    <property type="term" value="F:RNA polymerase II cis-regulatory region sequence-specific DNA binding"/>
    <property type="evidence" value="ECO:0007669"/>
    <property type="project" value="TreeGrafter"/>
</dbReference>
<dbReference type="SMART" id="SM00348">
    <property type="entry name" value="IRF"/>
    <property type="match status" value="1"/>
</dbReference>
<evidence type="ECO:0000256" key="7">
    <source>
        <dbReference type="ARBA" id="ARBA00023163"/>
    </source>
</evidence>
<feature type="compositionally biased region" description="Polar residues" evidence="9">
    <location>
        <begin position="429"/>
        <end position="438"/>
    </location>
</feature>
<accession>A0A8T1SYE5</accession>
<organism evidence="11 12">
    <name type="scientific">Chelydra serpentina</name>
    <name type="common">Snapping turtle</name>
    <name type="synonym">Testudo serpentina</name>
    <dbReference type="NCBI Taxonomy" id="8475"/>
    <lineage>
        <taxon>Eukaryota</taxon>
        <taxon>Metazoa</taxon>
        <taxon>Chordata</taxon>
        <taxon>Craniata</taxon>
        <taxon>Vertebrata</taxon>
        <taxon>Euteleostomi</taxon>
        <taxon>Archelosauria</taxon>
        <taxon>Testudinata</taxon>
        <taxon>Testudines</taxon>
        <taxon>Cryptodira</taxon>
        <taxon>Durocryptodira</taxon>
        <taxon>Americhelydia</taxon>
        <taxon>Chelydroidea</taxon>
        <taxon>Chelydridae</taxon>
        <taxon>Chelydra</taxon>
    </lineage>
</organism>
<feature type="region of interest" description="Disordered" evidence="9">
    <location>
        <begin position="205"/>
        <end position="230"/>
    </location>
</feature>
<evidence type="ECO:0000313" key="12">
    <source>
        <dbReference type="Proteomes" id="UP000765507"/>
    </source>
</evidence>
<evidence type="ECO:0000256" key="9">
    <source>
        <dbReference type="SAM" id="MobiDB-lite"/>
    </source>
</evidence>
<keyword evidence="2" id="KW-1017">Isopeptide bond</keyword>
<dbReference type="InterPro" id="IPR019817">
    <property type="entry name" value="Interferon_reg_fac_CS"/>
</dbReference>
<feature type="non-terminal residue" evidence="11">
    <location>
        <position position="438"/>
    </location>
</feature>
<keyword evidence="12" id="KW-1185">Reference proteome</keyword>
<dbReference type="FunFam" id="1.10.10.10:FF:000065">
    <property type="entry name" value="Interferon regulatory factor"/>
    <property type="match status" value="1"/>
</dbReference>
<protein>
    <submittedName>
        <fullName evidence="11">Interferon regulatory factor 2</fullName>
    </submittedName>
</protein>
<dbReference type="GO" id="GO:0000981">
    <property type="term" value="F:DNA-binding transcription factor activity, RNA polymerase II-specific"/>
    <property type="evidence" value="ECO:0007669"/>
    <property type="project" value="TreeGrafter"/>
</dbReference>
<gene>
    <name evidence="11" type="primary">IRF2</name>
    <name evidence="11" type="ORF">G0U57_019085</name>
</gene>
<keyword evidence="3" id="KW-0832">Ubl conjugation</keyword>
<dbReference type="InterPro" id="IPR036388">
    <property type="entry name" value="WH-like_DNA-bd_sf"/>
</dbReference>
<dbReference type="PROSITE" id="PS00601">
    <property type="entry name" value="IRF_1"/>
    <property type="match status" value="1"/>
</dbReference>
<keyword evidence="5" id="KW-0238">DNA-binding</keyword>
<feature type="region of interest" description="Disordered" evidence="9">
    <location>
        <begin position="405"/>
        <end position="438"/>
    </location>
</feature>
<evidence type="ECO:0000256" key="4">
    <source>
        <dbReference type="ARBA" id="ARBA00023015"/>
    </source>
</evidence>
<comment type="subcellular location">
    <subcellularLocation>
        <location evidence="1">Nucleus</location>
    </subcellularLocation>
</comment>
<dbReference type="Proteomes" id="UP000765507">
    <property type="component" value="Unassembled WGS sequence"/>
</dbReference>
<sequence>PSQLSPPLCTNRPGRGGGNFQASAPRSFLSLFCFRSGLFSAKADGVTFSFAPAIIQLSVFISILHPLATALTLRNYINTANNTLNKVTMPVERMRMRPWLEDQINSNSIPGLKWLNKEKKIFQIPWMHAARHGWDVEKDAPLFRNWAIHTGKFQPGVDKPDPKTWKANFRCAMNSLPDIEEVKDKSIKKGNNAFRVYRMLPLSERPSKKGKKPKTEKDDKSKQIKQEPVESSFAVTNGITEVSSDYFLPSTIKSEVDSTVNIVVVGQPHLDGSTEEQVIVANPPDVCQVVEVTTECDEQPLSMSQLYPLQISPVSSYAESETTDSIPSDEENAEGRLHWQKKNIEGKQYLSNLGMRNTSHILPSMATFVTSNKPDLQVTIKEESSPLPYNSSWPPFPAIPLPQVVSSASASSSRPDHETRASVIKKTSDITQSRVKSC</sequence>
<evidence type="ECO:0000256" key="3">
    <source>
        <dbReference type="ARBA" id="ARBA00022843"/>
    </source>
</evidence>
<dbReference type="OrthoDB" id="6538197at2759"/>
<dbReference type="CDD" id="cd00103">
    <property type="entry name" value="IRF"/>
    <property type="match status" value="1"/>
</dbReference>
<dbReference type="PRINTS" id="PR00267">
    <property type="entry name" value="INTFRNREGFCT"/>
</dbReference>
<evidence type="ECO:0000313" key="11">
    <source>
        <dbReference type="EMBL" id="KAG6933524.1"/>
    </source>
</evidence>
<evidence type="ECO:0000256" key="8">
    <source>
        <dbReference type="ARBA" id="ARBA00023242"/>
    </source>
</evidence>
<dbReference type="GO" id="GO:0005634">
    <property type="term" value="C:nucleus"/>
    <property type="evidence" value="ECO:0007669"/>
    <property type="project" value="UniProtKB-SubCell"/>
</dbReference>
<evidence type="ECO:0000256" key="6">
    <source>
        <dbReference type="ARBA" id="ARBA00023159"/>
    </source>
</evidence>
<feature type="domain" description="IRF tryptophan pentad repeat" evidence="10">
    <location>
        <begin position="93"/>
        <end position="201"/>
    </location>
</feature>
<keyword evidence="4" id="KW-0805">Transcription regulation</keyword>
<dbReference type="InterPro" id="IPR036390">
    <property type="entry name" value="WH_DNA-bd_sf"/>
</dbReference>
<reference evidence="11 12" key="1">
    <citation type="journal article" date="2020" name="G3 (Bethesda)">
        <title>Draft Genome of the Common Snapping Turtle, Chelydra serpentina, a Model for Phenotypic Plasticity in Reptiles.</title>
        <authorList>
            <person name="Das D."/>
            <person name="Singh S.K."/>
            <person name="Bierstedt J."/>
            <person name="Erickson A."/>
            <person name="Galli G.L.J."/>
            <person name="Crossley D.A. 2nd"/>
            <person name="Rhen T."/>
        </authorList>
    </citation>
    <scope>NUCLEOTIDE SEQUENCE [LARGE SCALE GENOMIC DNA]</scope>
    <source>
        <strain evidence="11">KW</strain>
    </source>
</reference>
<dbReference type="PANTHER" id="PTHR11949">
    <property type="entry name" value="INTERFERON REGULATORY FACTOR"/>
    <property type="match status" value="1"/>
</dbReference>
<comment type="caution">
    <text evidence="11">The sequence shown here is derived from an EMBL/GenBank/DDBJ whole genome shotgun (WGS) entry which is preliminary data.</text>
</comment>
<name>A0A8T1SYE5_CHESE</name>
<dbReference type="GO" id="GO:0002376">
    <property type="term" value="P:immune system process"/>
    <property type="evidence" value="ECO:0007669"/>
    <property type="project" value="TreeGrafter"/>
</dbReference>
<dbReference type="Gene3D" id="1.10.10.10">
    <property type="entry name" value="Winged helix-like DNA-binding domain superfamily/Winged helix DNA-binding domain"/>
    <property type="match status" value="1"/>
</dbReference>
<keyword evidence="6" id="KW-0010">Activator</keyword>
<dbReference type="Pfam" id="PF00605">
    <property type="entry name" value="IRF"/>
    <property type="match status" value="1"/>
</dbReference>